<feature type="region of interest" description="Disordered" evidence="1">
    <location>
        <begin position="67"/>
        <end position="123"/>
    </location>
</feature>
<protein>
    <submittedName>
        <fullName evidence="2">Uncharacterized protein</fullName>
    </submittedName>
</protein>
<organism evidence="2 3">
    <name type="scientific">Eumeta variegata</name>
    <name type="common">Bagworm moth</name>
    <name type="synonym">Eumeta japonica</name>
    <dbReference type="NCBI Taxonomy" id="151549"/>
    <lineage>
        <taxon>Eukaryota</taxon>
        <taxon>Metazoa</taxon>
        <taxon>Ecdysozoa</taxon>
        <taxon>Arthropoda</taxon>
        <taxon>Hexapoda</taxon>
        <taxon>Insecta</taxon>
        <taxon>Pterygota</taxon>
        <taxon>Neoptera</taxon>
        <taxon>Endopterygota</taxon>
        <taxon>Lepidoptera</taxon>
        <taxon>Glossata</taxon>
        <taxon>Ditrysia</taxon>
        <taxon>Tineoidea</taxon>
        <taxon>Psychidae</taxon>
        <taxon>Oiketicinae</taxon>
        <taxon>Eumeta</taxon>
    </lineage>
</organism>
<name>A0A4C1ZJ18_EUMVA</name>
<reference evidence="2 3" key="1">
    <citation type="journal article" date="2019" name="Commun. Biol.">
        <title>The bagworm genome reveals a unique fibroin gene that provides high tensile strength.</title>
        <authorList>
            <person name="Kono N."/>
            <person name="Nakamura H."/>
            <person name="Ohtoshi R."/>
            <person name="Tomita M."/>
            <person name="Numata K."/>
            <person name="Arakawa K."/>
        </authorList>
    </citation>
    <scope>NUCLEOTIDE SEQUENCE [LARGE SCALE GENOMIC DNA]</scope>
</reference>
<evidence type="ECO:0000313" key="3">
    <source>
        <dbReference type="Proteomes" id="UP000299102"/>
    </source>
</evidence>
<proteinExistence type="predicted"/>
<dbReference type="AlphaFoldDB" id="A0A4C1ZJ18"/>
<dbReference type="EMBL" id="BGZK01001889">
    <property type="protein sequence ID" value="GBP87840.1"/>
    <property type="molecule type" value="Genomic_DNA"/>
</dbReference>
<feature type="compositionally biased region" description="Basic and acidic residues" evidence="1">
    <location>
        <begin position="110"/>
        <end position="123"/>
    </location>
</feature>
<evidence type="ECO:0000256" key="1">
    <source>
        <dbReference type="SAM" id="MobiDB-lite"/>
    </source>
</evidence>
<gene>
    <name evidence="2" type="ORF">EVAR_68744_1</name>
</gene>
<accession>A0A4C1ZJ18</accession>
<evidence type="ECO:0000313" key="2">
    <source>
        <dbReference type="EMBL" id="GBP87840.1"/>
    </source>
</evidence>
<dbReference type="Proteomes" id="UP000299102">
    <property type="component" value="Unassembled WGS sequence"/>
</dbReference>
<sequence>MMDEMMRSQRERRSLYLNSMGGTIILKKNRLCRRDIEDCERKFDGTLCSQQRVMCFEYLRAYRTRSVTPGQHLDTVQPRHYHDRESSLKLSQQSERMAERGEGVCASCGRSREGGNKSLGRVD</sequence>
<comment type="caution">
    <text evidence="2">The sequence shown here is derived from an EMBL/GenBank/DDBJ whole genome shotgun (WGS) entry which is preliminary data.</text>
</comment>
<keyword evidence="3" id="KW-1185">Reference proteome</keyword>